<sequence length="421" mass="47831">MAGLNDATAGLQAVHQNAAILIDACLTHGGRISEEELEPNTLATLRRHRLVFDVDEDYGYVQVSRVVADLLHHLTQSYKRQLLAGAGHDIVNDLEHITESYRMAEQTGSADLLLRETEAREAVASLIDMLRQTILRFTTYIHSDFSMVSDLDQRIHENKRAIEDAKALNQFFDSLMPSYLKKLAGRSPTLQTLLMKLLRRNLDRLRADLLDATHSLRENLARLERDRTVQHYSHLIDDFYKHYLRNPGYQPDPSMLDRVQTLPQCFIPGEGMKLQASSDIENPAQHEELRGLLAQALERLAPDERVAQEDANETIVTVVEQRNAVMQEEEDPFATAINQFFEAIPALILQASAVSAMDAHQTLSVEEPGDVWLLAVWTRYLTLLADRQSDCDYIAQHVEQVLETFSGNREVRDIHFRSAVQ</sequence>
<keyword evidence="1" id="KW-0175">Coiled coil</keyword>
<feature type="coiled-coil region" evidence="1">
    <location>
        <begin position="195"/>
        <end position="226"/>
    </location>
</feature>
<comment type="caution">
    <text evidence="2">The sequence shown here is derived from an EMBL/GenBank/DDBJ whole genome shotgun (WGS) entry which is preliminary data.</text>
</comment>
<dbReference type="Proteomes" id="UP000253204">
    <property type="component" value="Unassembled WGS sequence"/>
</dbReference>
<name>A0A368TN95_9GAMM</name>
<evidence type="ECO:0000256" key="1">
    <source>
        <dbReference type="SAM" id="Coils"/>
    </source>
</evidence>
<dbReference type="EMBL" id="QPIJ01000101">
    <property type="protein sequence ID" value="RCV85776.1"/>
    <property type="molecule type" value="Genomic_DNA"/>
</dbReference>
<organism evidence="2 3">
    <name type="scientific">Vreelandella rituensis</name>
    <dbReference type="NCBI Taxonomy" id="2282306"/>
    <lineage>
        <taxon>Bacteria</taxon>
        <taxon>Pseudomonadati</taxon>
        <taxon>Pseudomonadota</taxon>
        <taxon>Gammaproteobacteria</taxon>
        <taxon>Oceanospirillales</taxon>
        <taxon>Halomonadaceae</taxon>
        <taxon>Vreelandella</taxon>
    </lineage>
</organism>
<reference evidence="2 3" key="1">
    <citation type="submission" date="2018-07" db="EMBL/GenBank/DDBJ databases">
        <title>Halomonas rutogse sp. nov., isolated from Lake TangqianCo on Tibetan Plateau.</title>
        <authorList>
            <person name="Lu H."/>
            <person name="Xing P."/>
            <person name="Wu Q."/>
        </authorList>
    </citation>
    <scope>NUCLEOTIDE SEQUENCE [LARGE SCALE GENOMIC DNA]</scope>
    <source>
        <strain evidence="2 3">TQ8S</strain>
    </source>
</reference>
<protein>
    <submittedName>
        <fullName evidence="2">Uncharacterized protein</fullName>
    </submittedName>
</protein>
<dbReference type="RefSeq" id="WP_114488687.1">
    <property type="nucleotide sequence ID" value="NZ_CBCSHM010000055.1"/>
</dbReference>
<keyword evidence="3" id="KW-1185">Reference proteome</keyword>
<dbReference type="AlphaFoldDB" id="A0A368TN95"/>
<accession>A0A368TN95</accession>
<gene>
    <name evidence="2" type="ORF">DU506_20405</name>
</gene>
<evidence type="ECO:0000313" key="2">
    <source>
        <dbReference type="EMBL" id="RCV85776.1"/>
    </source>
</evidence>
<dbReference type="OrthoDB" id="8565078at2"/>
<evidence type="ECO:0000313" key="3">
    <source>
        <dbReference type="Proteomes" id="UP000253204"/>
    </source>
</evidence>
<proteinExistence type="predicted"/>